<protein>
    <recommendedName>
        <fullName evidence="4">Lipoprotein</fullName>
    </recommendedName>
</protein>
<dbReference type="PROSITE" id="PS51257">
    <property type="entry name" value="PROKAR_LIPOPROTEIN"/>
    <property type="match status" value="1"/>
</dbReference>
<evidence type="ECO:0000256" key="1">
    <source>
        <dbReference type="SAM" id="SignalP"/>
    </source>
</evidence>
<organism evidence="2 3">
    <name type="scientific">Flavobacterium johnsoniae</name>
    <name type="common">Cytophaga johnsonae</name>
    <dbReference type="NCBI Taxonomy" id="986"/>
    <lineage>
        <taxon>Bacteria</taxon>
        <taxon>Pseudomonadati</taxon>
        <taxon>Bacteroidota</taxon>
        <taxon>Flavobacteriia</taxon>
        <taxon>Flavobacteriales</taxon>
        <taxon>Flavobacteriaceae</taxon>
        <taxon>Flavobacterium</taxon>
    </lineage>
</organism>
<evidence type="ECO:0000313" key="3">
    <source>
        <dbReference type="Proteomes" id="UP000184112"/>
    </source>
</evidence>
<gene>
    <name evidence="2" type="ORF">SAMN05444388_105248</name>
</gene>
<dbReference type="EMBL" id="FQWH01000005">
    <property type="protein sequence ID" value="SHG97266.1"/>
    <property type="molecule type" value="Genomic_DNA"/>
</dbReference>
<accession>A0A1M5P655</accession>
<name>A0A1M5P655_FLAJO</name>
<dbReference type="RefSeq" id="WP_073409721.1">
    <property type="nucleotide sequence ID" value="NZ_FQWH01000005.1"/>
</dbReference>
<proteinExistence type="predicted"/>
<evidence type="ECO:0008006" key="4">
    <source>
        <dbReference type="Google" id="ProtNLM"/>
    </source>
</evidence>
<evidence type="ECO:0000313" key="2">
    <source>
        <dbReference type="EMBL" id="SHG97266.1"/>
    </source>
</evidence>
<reference evidence="2 3" key="1">
    <citation type="submission" date="2016-11" db="EMBL/GenBank/DDBJ databases">
        <authorList>
            <person name="Jaros S."/>
            <person name="Januszkiewicz K."/>
            <person name="Wedrychowicz H."/>
        </authorList>
    </citation>
    <scope>NUCLEOTIDE SEQUENCE [LARGE SCALE GENOMIC DNA]</scope>
    <source>
        <strain evidence="2 3">DSM 6792</strain>
    </source>
</reference>
<feature type="signal peptide" evidence="1">
    <location>
        <begin position="1"/>
        <end position="19"/>
    </location>
</feature>
<dbReference type="AlphaFoldDB" id="A0A1M5P655"/>
<keyword evidence="1" id="KW-0732">Signal</keyword>
<feature type="chain" id="PRO_5013382173" description="Lipoprotein" evidence="1">
    <location>
        <begin position="20"/>
        <end position="133"/>
    </location>
</feature>
<dbReference type="Proteomes" id="UP000184112">
    <property type="component" value="Unassembled WGS sequence"/>
</dbReference>
<sequence>MKKLSFILFSICLIFASCSSDNEESAEETSKRLDKMYNEIIDLSLINSQTCTNPEEWGFELLSSSGCGTNRGYILYSKKADKAKLDAKIKEYIKTKSDYVTKWNVLGDCAPTNAPTSINCVDGKAKLVFQNPL</sequence>